<proteinExistence type="predicted"/>
<keyword evidence="2" id="KW-1185">Reference proteome</keyword>
<evidence type="ECO:0000313" key="2">
    <source>
        <dbReference type="Proteomes" id="UP000236161"/>
    </source>
</evidence>
<dbReference type="Proteomes" id="UP000236161">
    <property type="component" value="Unassembled WGS sequence"/>
</dbReference>
<accession>A0A2H9ZU02</accession>
<name>A0A2H9ZU02_9ASPA</name>
<sequence length="103" mass="11865">MDSGDSVFDEKVKKTTEESHTFIVKNLLRKTAVLDLPREENVYDDPIIISLYWSLTLSSSDCSSIWEAPWIYSSICLQVMDLDERCVLSFGWPSLLLQVRKFA</sequence>
<evidence type="ECO:0000313" key="1">
    <source>
        <dbReference type="EMBL" id="PKA46772.1"/>
    </source>
</evidence>
<protein>
    <submittedName>
        <fullName evidence="1">Uncharacterized protein</fullName>
    </submittedName>
</protein>
<organism evidence="1 2">
    <name type="scientific">Apostasia shenzhenica</name>
    <dbReference type="NCBI Taxonomy" id="1088818"/>
    <lineage>
        <taxon>Eukaryota</taxon>
        <taxon>Viridiplantae</taxon>
        <taxon>Streptophyta</taxon>
        <taxon>Embryophyta</taxon>
        <taxon>Tracheophyta</taxon>
        <taxon>Spermatophyta</taxon>
        <taxon>Magnoliopsida</taxon>
        <taxon>Liliopsida</taxon>
        <taxon>Asparagales</taxon>
        <taxon>Orchidaceae</taxon>
        <taxon>Apostasioideae</taxon>
        <taxon>Apostasia</taxon>
    </lineage>
</organism>
<dbReference type="EMBL" id="KZ453894">
    <property type="protein sequence ID" value="PKA46772.1"/>
    <property type="molecule type" value="Genomic_DNA"/>
</dbReference>
<dbReference type="AlphaFoldDB" id="A0A2H9ZU02"/>
<reference evidence="1 2" key="1">
    <citation type="journal article" date="2017" name="Nature">
        <title>The Apostasia genome and the evolution of orchids.</title>
        <authorList>
            <person name="Zhang G.Q."/>
            <person name="Liu K.W."/>
            <person name="Li Z."/>
            <person name="Lohaus R."/>
            <person name="Hsiao Y.Y."/>
            <person name="Niu S.C."/>
            <person name="Wang J.Y."/>
            <person name="Lin Y.C."/>
            <person name="Xu Q."/>
            <person name="Chen L.J."/>
            <person name="Yoshida K."/>
            <person name="Fujiwara S."/>
            <person name="Wang Z.W."/>
            <person name="Zhang Y.Q."/>
            <person name="Mitsuda N."/>
            <person name="Wang M."/>
            <person name="Liu G.H."/>
            <person name="Pecoraro L."/>
            <person name="Huang H.X."/>
            <person name="Xiao X.J."/>
            <person name="Lin M."/>
            <person name="Wu X.Y."/>
            <person name="Wu W.L."/>
            <person name="Chen Y.Y."/>
            <person name="Chang S.B."/>
            <person name="Sakamoto S."/>
            <person name="Ohme-Takagi M."/>
            <person name="Yagi M."/>
            <person name="Zeng S.J."/>
            <person name="Shen C.Y."/>
            <person name="Yeh C.M."/>
            <person name="Luo Y.B."/>
            <person name="Tsai W.C."/>
            <person name="Van de Peer Y."/>
            <person name="Liu Z.J."/>
        </authorList>
    </citation>
    <scope>NUCLEOTIDE SEQUENCE [LARGE SCALE GENOMIC DNA]</scope>
    <source>
        <strain evidence="2">cv. Shenzhen</strain>
        <tissue evidence="1">Stem</tissue>
    </source>
</reference>
<gene>
    <name evidence="1" type="ORF">AXF42_Ash015666</name>
</gene>